<name>A0A812KLC6_9DINO</name>
<gene>
    <name evidence="3" type="primary">bath-40</name>
    <name evidence="3" type="ORF">SNAT2548_LOCUS9539</name>
</gene>
<evidence type="ECO:0000256" key="2">
    <source>
        <dbReference type="SAM" id="SignalP"/>
    </source>
</evidence>
<protein>
    <submittedName>
        <fullName evidence="3">Bath-40 protein</fullName>
    </submittedName>
</protein>
<dbReference type="Proteomes" id="UP000604046">
    <property type="component" value="Unassembled WGS sequence"/>
</dbReference>
<feature type="signal peptide" evidence="2">
    <location>
        <begin position="1"/>
        <end position="19"/>
    </location>
</feature>
<evidence type="ECO:0000313" key="4">
    <source>
        <dbReference type="Proteomes" id="UP000604046"/>
    </source>
</evidence>
<organism evidence="3 4">
    <name type="scientific">Symbiodinium natans</name>
    <dbReference type="NCBI Taxonomy" id="878477"/>
    <lineage>
        <taxon>Eukaryota</taxon>
        <taxon>Sar</taxon>
        <taxon>Alveolata</taxon>
        <taxon>Dinophyceae</taxon>
        <taxon>Suessiales</taxon>
        <taxon>Symbiodiniaceae</taxon>
        <taxon>Symbiodinium</taxon>
    </lineage>
</organism>
<keyword evidence="4" id="KW-1185">Reference proteome</keyword>
<sequence>MKLLALLLPILLAAVKFQASPVARVTRLLELLKDKVVKQGKDEEKLWEKMQCHCKKTLKSLEDGIGQEQSRLPVLQSDLMAMTAQKAQLEAEKEQAASDKKEAIAALTGAKELRQKDAKDYVTLKAESEKSIAAVEKAIAALEKGLAGSFLQTSDADVLRQMVSSANLRVSDRDALASIFAAEDDSASSPSSSMVVGTLQSMRDSMKEDQTAADTRETEAQQSFLGMVRAKTAEVATLDTEIEAKTTRIGQISVDMVNKQSSIDDSNKKVQADTRDDVLAFPEVFTNALWFVQLVFGSCSHSQVNKPRSHHGTVLSQEDSAFLSDTKESCSNQEQDSDAELETCLMEVDTAF</sequence>
<proteinExistence type="predicted"/>
<feature type="coiled-coil region" evidence="1">
    <location>
        <begin position="72"/>
        <end position="145"/>
    </location>
</feature>
<dbReference type="EMBL" id="CAJNDS010000753">
    <property type="protein sequence ID" value="CAE7231897.1"/>
    <property type="molecule type" value="Genomic_DNA"/>
</dbReference>
<dbReference type="AlphaFoldDB" id="A0A812KLC6"/>
<dbReference type="OrthoDB" id="426142at2759"/>
<evidence type="ECO:0000313" key="3">
    <source>
        <dbReference type="EMBL" id="CAE7231897.1"/>
    </source>
</evidence>
<feature type="chain" id="PRO_5032289077" evidence="2">
    <location>
        <begin position="20"/>
        <end position="352"/>
    </location>
</feature>
<comment type="caution">
    <text evidence="3">The sequence shown here is derived from an EMBL/GenBank/DDBJ whole genome shotgun (WGS) entry which is preliminary data.</text>
</comment>
<keyword evidence="2" id="KW-0732">Signal</keyword>
<reference evidence="3" key="1">
    <citation type="submission" date="2021-02" db="EMBL/GenBank/DDBJ databases">
        <authorList>
            <person name="Dougan E. K."/>
            <person name="Rhodes N."/>
            <person name="Thang M."/>
            <person name="Chan C."/>
        </authorList>
    </citation>
    <scope>NUCLEOTIDE SEQUENCE</scope>
</reference>
<accession>A0A812KLC6</accession>
<evidence type="ECO:0000256" key="1">
    <source>
        <dbReference type="SAM" id="Coils"/>
    </source>
</evidence>
<keyword evidence="1" id="KW-0175">Coiled coil</keyword>